<gene>
    <name evidence="1" type="ORF">M6B38_334740</name>
</gene>
<keyword evidence="2" id="KW-1185">Reference proteome</keyword>
<reference evidence="1" key="2">
    <citation type="submission" date="2023-04" db="EMBL/GenBank/DDBJ databases">
        <authorList>
            <person name="Bruccoleri R.E."/>
            <person name="Oakeley E.J."/>
            <person name="Faust A.-M."/>
            <person name="Dessus-Babus S."/>
            <person name="Altorfer M."/>
            <person name="Burckhardt D."/>
            <person name="Oertli M."/>
            <person name="Naumann U."/>
            <person name="Petersen F."/>
            <person name="Wong J."/>
        </authorList>
    </citation>
    <scope>NUCLEOTIDE SEQUENCE</scope>
    <source>
        <strain evidence="1">GSM-AAB239-AS_SAM_17_03QT</strain>
        <tissue evidence="1">Leaf</tissue>
    </source>
</reference>
<evidence type="ECO:0000313" key="1">
    <source>
        <dbReference type="EMBL" id="KAJ6834531.1"/>
    </source>
</evidence>
<comment type="caution">
    <text evidence="1">The sequence shown here is derived from an EMBL/GenBank/DDBJ whole genome shotgun (WGS) entry which is preliminary data.</text>
</comment>
<dbReference type="AlphaFoldDB" id="A0AAX6H1T6"/>
<organism evidence="1 2">
    <name type="scientific">Iris pallida</name>
    <name type="common">Sweet iris</name>
    <dbReference type="NCBI Taxonomy" id="29817"/>
    <lineage>
        <taxon>Eukaryota</taxon>
        <taxon>Viridiplantae</taxon>
        <taxon>Streptophyta</taxon>
        <taxon>Embryophyta</taxon>
        <taxon>Tracheophyta</taxon>
        <taxon>Spermatophyta</taxon>
        <taxon>Magnoliopsida</taxon>
        <taxon>Liliopsida</taxon>
        <taxon>Asparagales</taxon>
        <taxon>Iridaceae</taxon>
        <taxon>Iridoideae</taxon>
        <taxon>Irideae</taxon>
        <taxon>Iris</taxon>
    </lineage>
</organism>
<sequence length="21" mass="2547">MPFGWFALWPLLTDYTKHPLL</sequence>
<dbReference type="Proteomes" id="UP001140949">
    <property type="component" value="Unassembled WGS sequence"/>
</dbReference>
<dbReference type="EMBL" id="JANAVB010014398">
    <property type="protein sequence ID" value="KAJ6834531.1"/>
    <property type="molecule type" value="Genomic_DNA"/>
</dbReference>
<evidence type="ECO:0000313" key="2">
    <source>
        <dbReference type="Proteomes" id="UP001140949"/>
    </source>
</evidence>
<reference evidence="1" key="1">
    <citation type="journal article" date="2023" name="GigaByte">
        <title>Genome assembly of the bearded iris, Iris pallida Lam.</title>
        <authorList>
            <person name="Bruccoleri R.E."/>
            <person name="Oakeley E.J."/>
            <person name="Faust A.M.E."/>
            <person name="Altorfer M."/>
            <person name="Dessus-Babus S."/>
            <person name="Burckhardt D."/>
            <person name="Oertli M."/>
            <person name="Naumann U."/>
            <person name="Petersen F."/>
            <person name="Wong J."/>
        </authorList>
    </citation>
    <scope>NUCLEOTIDE SEQUENCE</scope>
    <source>
        <strain evidence="1">GSM-AAB239-AS_SAM_17_03QT</strain>
    </source>
</reference>
<accession>A0AAX6H1T6</accession>
<proteinExistence type="predicted"/>
<name>A0AAX6H1T6_IRIPA</name>
<protein>
    <submittedName>
        <fullName evidence="1">Uncharacterized protein</fullName>
    </submittedName>
</protein>